<sequence length="241" mass="25503">MSRLRRAAKLLDNMLAEEEVGRRAAPSLPPPPASLPPVENSRLTQVATTGGTYEKARDVLRERGVEGPVIDYGAGRGHGARALGGDSFEPYPGPGFQPTYSDPSSIPSDAYAGLVNLNVLNVLPPEVRDEAVRNMGRVLRPQGTAVITTRGRDVMAARGAPGPEPMSLIIGEGDTARYQKGFTQTELREYLARVLGERFAVESMPLGPAGAVVRRLYGAGGVAVPIGASGLLAEPPEEPVR</sequence>
<dbReference type="Gene3D" id="3.40.50.150">
    <property type="entry name" value="Vaccinia Virus protein VP39"/>
    <property type="match status" value="1"/>
</dbReference>
<proteinExistence type="predicted"/>
<dbReference type="SUPFAM" id="SSF53335">
    <property type="entry name" value="S-adenosyl-L-methionine-dependent methyltransferases"/>
    <property type="match status" value="1"/>
</dbReference>
<organism evidence="2">
    <name type="scientific">uncultured Caudovirales phage</name>
    <dbReference type="NCBI Taxonomy" id="2100421"/>
    <lineage>
        <taxon>Viruses</taxon>
        <taxon>Duplodnaviria</taxon>
        <taxon>Heunggongvirae</taxon>
        <taxon>Uroviricota</taxon>
        <taxon>Caudoviricetes</taxon>
        <taxon>Peduoviridae</taxon>
        <taxon>Maltschvirus</taxon>
        <taxon>Maltschvirus maltsch</taxon>
    </lineage>
</organism>
<name>A0A6J5LZJ7_9CAUD</name>
<dbReference type="InterPro" id="IPR029063">
    <property type="entry name" value="SAM-dependent_MTases_sf"/>
</dbReference>
<dbReference type="EMBL" id="LR796371">
    <property type="protein sequence ID" value="CAB4140014.1"/>
    <property type="molecule type" value="Genomic_DNA"/>
</dbReference>
<reference evidence="2" key="1">
    <citation type="submission" date="2020-04" db="EMBL/GenBank/DDBJ databases">
        <authorList>
            <person name="Chiriac C."/>
            <person name="Salcher M."/>
            <person name="Ghai R."/>
            <person name="Kavagutti S V."/>
        </authorList>
    </citation>
    <scope>NUCLEOTIDE SEQUENCE</scope>
</reference>
<protein>
    <submittedName>
        <fullName evidence="2">Uncharacterized protein</fullName>
    </submittedName>
</protein>
<gene>
    <name evidence="2" type="ORF">UFOVP397_50</name>
</gene>
<feature type="region of interest" description="Disordered" evidence="1">
    <location>
        <begin position="17"/>
        <end position="40"/>
    </location>
</feature>
<accession>A0A6J5LZJ7</accession>
<evidence type="ECO:0000256" key="1">
    <source>
        <dbReference type="SAM" id="MobiDB-lite"/>
    </source>
</evidence>
<evidence type="ECO:0000313" key="2">
    <source>
        <dbReference type="EMBL" id="CAB4140014.1"/>
    </source>
</evidence>